<feature type="region of interest" description="Disordered" evidence="1">
    <location>
        <begin position="87"/>
        <end position="120"/>
    </location>
</feature>
<evidence type="ECO:0000256" key="1">
    <source>
        <dbReference type="SAM" id="MobiDB-lite"/>
    </source>
</evidence>
<organism evidence="2 3">
    <name type="scientific">Ensete ventricosum</name>
    <name type="common">Abyssinian banana</name>
    <name type="synonym">Musa ensete</name>
    <dbReference type="NCBI Taxonomy" id="4639"/>
    <lineage>
        <taxon>Eukaryota</taxon>
        <taxon>Viridiplantae</taxon>
        <taxon>Streptophyta</taxon>
        <taxon>Embryophyta</taxon>
        <taxon>Tracheophyta</taxon>
        <taxon>Spermatophyta</taxon>
        <taxon>Magnoliopsida</taxon>
        <taxon>Liliopsida</taxon>
        <taxon>Zingiberales</taxon>
        <taxon>Musaceae</taxon>
        <taxon>Ensete</taxon>
    </lineage>
</organism>
<sequence length="120" mass="13276">MQLNKVKARGSLIVQASKKGFVRSGVDILKPGSDIIEILATDKLIHEVERVCGGENPEPALVQRAKLILKDHERALLEAIGKLADVSDGDDSPDRIQYLSQEPQSRAHIFPNNRSRSHCK</sequence>
<dbReference type="Proteomes" id="UP000287651">
    <property type="component" value="Unassembled WGS sequence"/>
</dbReference>
<evidence type="ECO:0000313" key="2">
    <source>
        <dbReference type="EMBL" id="RRT45717.1"/>
    </source>
</evidence>
<reference evidence="2 3" key="1">
    <citation type="journal article" date="2014" name="Agronomy (Basel)">
        <title>A Draft Genome Sequence for Ensete ventricosum, the Drought-Tolerant Tree Against Hunger.</title>
        <authorList>
            <person name="Harrison J."/>
            <person name="Moore K.A."/>
            <person name="Paszkiewicz K."/>
            <person name="Jones T."/>
            <person name="Grant M."/>
            <person name="Ambacheew D."/>
            <person name="Muzemil S."/>
            <person name="Studholme D.J."/>
        </authorList>
    </citation>
    <scope>NUCLEOTIDE SEQUENCE [LARGE SCALE GENOMIC DNA]</scope>
</reference>
<dbReference type="PANTHER" id="PTHR33432:SF22">
    <property type="entry name" value="OS10G0436850 PROTEIN"/>
    <property type="match status" value="1"/>
</dbReference>
<dbReference type="InterPro" id="IPR033485">
    <property type="entry name" value="EMSY-LIKE_plant"/>
</dbReference>
<evidence type="ECO:0000313" key="3">
    <source>
        <dbReference type="Proteomes" id="UP000287651"/>
    </source>
</evidence>
<dbReference type="EMBL" id="AMZH03015646">
    <property type="protein sequence ID" value="RRT45717.1"/>
    <property type="molecule type" value="Genomic_DNA"/>
</dbReference>
<accession>A0A426Y1Q3</accession>
<dbReference type="AlphaFoldDB" id="A0A426Y1Q3"/>
<proteinExistence type="predicted"/>
<comment type="caution">
    <text evidence="2">The sequence shown here is derived from an EMBL/GenBank/DDBJ whole genome shotgun (WGS) entry which is preliminary data.</text>
</comment>
<dbReference type="GO" id="GO:0050832">
    <property type="term" value="P:defense response to fungus"/>
    <property type="evidence" value="ECO:0007669"/>
    <property type="project" value="InterPro"/>
</dbReference>
<protein>
    <submittedName>
        <fullName evidence="2">Uncharacterized protein</fullName>
    </submittedName>
</protein>
<gene>
    <name evidence="2" type="ORF">B296_00035597</name>
</gene>
<name>A0A426Y1Q3_ENSVE</name>
<dbReference type="PANTHER" id="PTHR33432">
    <property type="entry name" value="PROTEIN EMSY-LIKE 4"/>
    <property type="match status" value="1"/>
</dbReference>